<feature type="transmembrane region" description="Helical" evidence="1">
    <location>
        <begin position="12"/>
        <end position="37"/>
    </location>
</feature>
<dbReference type="EMBL" id="LLZJ01000188">
    <property type="protein sequence ID" value="KUL60620.1"/>
    <property type="molecule type" value="Genomic_DNA"/>
</dbReference>
<keyword evidence="1" id="KW-0812">Transmembrane</keyword>
<reference evidence="3" key="1">
    <citation type="submission" date="2015-10" db="EMBL/GenBank/DDBJ databases">
        <authorList>
            <person name="Ju K.-S."/>
            <person name="Doroghazi J.R."/>
            <person name="Metcalf W.W."/>
        </authorList>
    </citation>
    <scope>NUCLEOTIDE SEQUENCE [LARGE SCALE GENOMIC DNA]</scope>
    <source>
        <strain evidence="3">NRRL F-8817</strain>
    </source>
</reference>
<organism evidence="2 3">
    <name type="scientific">Streptomyces violaceusniger</name>
    <dbReference type="NCBI Taxonomy" id="68280"/>
    <lineage>
        <taxon>Bacteria</taxon>
        <taxon>Bacillati</taxon>
        <taxon>Actinomycetota</taxon>
        <taxon>Actinomycetes</taxon>
        <taxon>Kitasatosporales</taxon>
        <taxon>Streptomycetaceae</taxon>
        <taxon>Streptomyces</taxon>
        <taxon>Streptomyces violaceusniger group</taxon>
    </lineage>
</organism>
<dbReference type="AlphaFoldDB" id="A0A0X3WUT2"/>
<evidence type="ECO:0000256" key="1">
    <source>
        <dbReference type="SAM" id="Phobius"/>
    </source>
</evidence>
<dbReference type="Proteomes" id="UP000053413">
    <property type="component" value="Unassembled WGS sequence"/>
</dbReference>
<gene>
    <name evidence="2" type="ORF">ADL28_16650</name>
</gene>
<accession>A0A0X3WUT2</accession>
<evidence type="ECO:0000313" key="2">
    <source>
        <dbReference type="EMBL" id="KUL60620.1"/>
    </source>
</evidence>
<sequence length="60" mass="6917">MQPYALNRRLAVFPISLVFPVFLVFLVFPVFLVLWVFSRRVHAGQSSTGTPVFSSLIYER</sequence>
<name>A0A0X3WUT2_STRVO</name>
<keyword evidence="1" id="KW-0472">Membrane</keyword>
<proteinExistence type="predicted"/>
<comment type="caution">
    <text evidence="2">The sequence shown here is derived from an EMBL/GenBank/DDBJ whole genome shotgun (WGS) entry which is preliminary data.</text>
</comment>
<keyword evidence="1" id="KW-1133">Transmembrane helix</keyword>
<protein>
    <submittedName>
        <fullName evidence="2">Uncharacterized protein</fullName>
    </submittedName>
</protein>
<evidence type="ECO:0000313" key="3">
    <source>
        <dbReference type="Proteomes" id="UP000053413"/>
    </source>
</evidence>